<feature type="compositionally biased region" description="Basic and acidic residues" evidence="1">
    <location>
        <begin position="126"/>
        <end position="140"/>
    </location>
</feature>
<keyword evidence="3" id="KW-1185">Reference proteome</keyword>
<evidence type="ECO:0000313" key="3">
    <source>
        <dbReference type="Proteomes" id="UP000823775"/>
    </source>
</evidence>
<feature type="region of interest" description="Disordered" evidence="1">
    <location>
        <begin position="126"/>
        <end position="149"/>
    </location>
</feature>
<accession>A0ABS8SLI0</accession>
<comment type="caution">
    <text evidence="2">The sequence shown here is derived from an EMBL/GenBank/DDBJ whole genome shotgun (WGS) entry which is preliminary data.</text>
</comment>
<protein>
    <submittedName>
        <fullName evidence="2">Uncharacterized protein</fullName>
    </submittedName>
</protein>
<dbReference type="EMBL" id="JACEIK010000612">
    <property type="protein sequence ID" value="MCD7459800.1"/>
    <property type="molecule type" value="Genomic_DNA"/>
</dbReference>
<organism evidence="2 3">
    <name type="scientific">Datura stramonium</name>
    <name type="common">Jimsonweed</name>
    <name type="synonym">Common thornapple</name>
    <dbReference type="NCBI Taxonomy" id="4076"/>
    <lineage>
        <taxon>Eukaryota</taxon>
        <taxon>Viridiplantae</taxon>
        <taxon>Streptophyta</taxon>
        <taxon>Embryophyta</taxon>
        <taxon>Tracheophyta</taxon>
        <taxon>Spermatophyta</taxon>
        <taxon>Magnoliopsida</taxon>
        <taxon>eudicotyledons</taxon>
        <taxon>Gunneridae</taxon>
        <taxon>Pentapetalae</taxon>
        <taxon>asterids</taxon>
        <taxon>lamiids</taxon>
        <taxon>Solanales</taxon>
        <taxon>Solanaceae</taxon>
        <taxon>Solanoideae</taxon>
        <taxon>Datureae</taxon>
        <taxon>Datura</taxon>
    </lineage>
</organism>
<evidence type="ECO:0000256" key="1">
    <source>
        <dbReference type="SAM" id="MobiDB-lite"/>
    </source>
</evidence>
<sequence>MIMRMPLHRLASVLAAKNLHRWLKEKKELKLRYEKIESGLASIQGQSTSSETLDYQDSKIKALGTNVEEGTCDSIAPFPRLSPVSPQDEPFLSLFLCFFPRSYSAPVFNSRRCQLLEWMNEGKVETRGEAKEGEKVEAFLRNESPPQLS</sequence>
<evidence type="ECO:0000313" key="2">
    <source>
        <dbReference type="EMBL" id="MCD7459800.1"/>
    </source>
</evidence>
<name>A0ABS8SLI0_DATST</name>
<dbReference type="Proteomes" id="UP000823775">
    <property type="component" value="Unassembled WGS sequence"/>
</dbReference>
<reference evidence="2 3" key="1">
    <citation type="journal article" date="2021" name="BMC Genomics">
        <title>Datura genome reveals duplications of psychoactive alkaloid biosynthetic genes and high mutation rate following tissue culture.</title>
        <authorList>
            <person name="Rajewski A."/>
            <person name="Carter-House D."/>
            <person name="Stajich J."/>
            <person name="Litt A."/>
        </authorList>
    </citation>
    <scope>NUCLEOTIDE SEQUENCE [LARGE SCALE GENOMIC DNA]</scope>
    <source>
        <strain evidence="2">AR-01</strain>
    </source>
</reference>
<proteinExistence type="predicted"/>
<gene>
    <name evidence="2" type="ORF">HAX54_041998</name>
</gene>